<dbReference type="EMBL" id="CP003389">
    <property type="protein sequence ID" value="AFE05829.1"/>
    <property type="molecule type" value="Genomic_DNA"/>
</dbReference>
<reference evidence="1 2" key="1">
    <citation type="journal article" date="2012" name="J. Bacteriol.">
        <title>Complete Genome Sequence of the Fruiting Myxobacterium Corallococcus coralloides DSM 2259.</title>
        <authorList>
            <person name="Huntley S."/>
            <person name="Zhang Y."/>
            <person name="Treuner-Lange A."/>
            <person name="Kneip S."/>
            <person name="Sensen C.W."/>
            <person name="Sogaard-Andersen L."/>
        </authorList>
    </citation>
    <scope>NUCLEOTIDE SEQUENCE [LARGE SCALE GENOMIC DNA]</scope>
    <source>
        <strain evidence="2">ATCC 25202 / DSM 2259 / NBRC 100086 / M2</strain>
    </source>
</reference>
<dbReference type="AlphaFoldDB" id="H8MFA9"/>
<keyword evidence="2" id="KW-1185">Reference proteome</keyword>
<dbReference type="OrthoDB" id="6870466at2"/>
<dbReference type="RefSeq" id="WP_014397237.1">
    <property type="nucleotide sequence ID" value="NC_017030.1"/>
</dbReference>
<proteinExistence type="predicted"/>
<name>H8MFA9_CORCM</name>
<organism evidence="1 2">
    <name type="scientific">Corallococcus coralloides (strain ATCC 25202 / DSM 2259 / NBRC 100086 / M2)</name>
    <name type="common">Myxococcus coralloides</name>
    <dbReference type="NCBI Taxonomy" id="1144275"/>
    <lineage>
        <taxon>Bacteria</taxon>
        <taxon>Pseudomonadati</taxon>
        <taxon>Myxococcota</taxon>
        <taxon>Myxococcia</taxon>
        <taxon>Myxococcales</taxon>
        <taxon>Cystobacterineae</taxon>
        <taxon>Myxococcaceae</taxon>
        <taxon>Corallococcus</taxon>
    </lineage>
</organism>
<protein>
    <submittedName>
        <fullName evidence="1">Uncharacterized protein</fullName>
    </submittedName>
</protein>
<accession>H8MFA9</accession>
<evidence type="ECO:0000313" key="2">
    <source>
        <dbReference type="Proteomes" id="UP000007587"/>
    </source>
</evidence>
<evidence type="ECO:0000313" key="1">
    <source>
        <dbReference type="EMBL" id="AFE05829.1"/>
    </source>
</evidence>
<gene>
    <name evidence="1" type="ordered locus">COCOR_04428</name>
</gene>
<dbReference type="HOGENOM" id="CLU_1007268_0_0_7"/>
<dbReference type="Proteomes" id="UP000007587">
    <property type="component" value="Chromosome"/>
</dbReference>
<reference evidence="2" key="2">
    <citation type="submission" date="2012-03" db="EMBL/GenBank/DDBJ databases">
        <title>Genome sequence of the fruiting myxobacterium Corallococcus coralloides DSM 2259.</title>
        <authorList>
            <person name="Huntley S."/>
            <person name="Zhang Y."/>
            <person name="Treuner-Lange A."/>
            <person name="Sensen C.W."/>
            <person name="Sogaard-Andersen L."/>
        </authorList>
    </citation>
    <scope>NUCLEOTIDE SEQUENCE [LARGE SCALE GENOMIC DNA]</scope>
    <source>
        <strain evidence="2">ATCC 25202 / DSM 2259 / NBRC 100086 / M2</strain>
    </source>
</reference>
<dbReference type="InParanoid" id="H8MFA9"/>
<dbReference type="KEGG" id="ccx:COCOR_04428"/>
<sequence length="276" mass="30991">MRKKMPVALSNTRSSEMTKLFRDSCNKLARFSSEAFHGVRFLPGSLPVTYFGRLTHPDLRVLTVGLNPSWTEFDETGIVGRSGSGQTVSSLKGCTVDEALKALARQERYFTVKRIEGRPSRYFDRVESFLNLIGASYYESEEHSLAAHVDVLTPFATVQATPIDNADELVLKDGWECFVRVVDEARTACLMIVIGSGMESFSKYGKVRWTAQPPGRWPNFFSIDSFNGRPLRAVGESSWGGQIVMVPPLSEPEIVREVRELLEKWNITFGCPRSPR</sequence>